<name>A0ABM6RLL2_9RHOB</name>
<reference evidence="2 3" key="1">
    <citation type="journal article" date="2017" name="Genome Biol. Evol.">
        <title>Trajectories and Drivers of Genome Evolution in Surface-Associated Marine Phaeobacter.</title>
        <authorList>
            <person name="Freese H.M."/>
            <person name="Sikorski J."/>
            <person name="Bunk B."/>
            <person name="Scheuner C."/>
            <person name="Meier-Kolthoff J.P."/>
            <person name="Sproer C."/>
            <person name="Gram L."/>
            <person name="Overmann J."/>
        </authorList>
    </citation>
    <scope>NUCLEOTIDE SEQUENCE [LARGE SCALE GENOMIC DNA]</scope>
    <source>
        <strain evidence="2 3">P66</strain>
        <plasmid evidence="2 3">pP66_i</plasmid>
    </source>
</reference>
<evidence type="ECO:0000313" key="3">
    <source>
        <dbReference type="Proteomes" id="UP000236536"/>
    </source>
</evidence>
<dbReference type="EMBL" id="CP010705">
    <property type="protein sequence ID" value="AUQ93878.1"/>
    <property type="molecule type" value="Genomic_DNA"/>
</dbReference>
<organism evidence="2 3">
    <name type="scientific">Phaeobacter inhibens</name>
    <dbReference type="NCBI Taxonomy" id="221822"/>
    <lineage>
        <taxon>Bacteria</taxon>
        <taxon>Pseudomonadati</taxon>
        <taxon>Pseudomonadota</taxon>
        <taxon>Alphaproteobacteria</taxon>
        <taxon>Rhodobacterales</taxon>
        <taxon>Roseobacteraceae</taxon>
        <taxon>Phaeobacter</taxon>
    </lineage>
</organism>
<evidence type="ECO:0000313" key="1">
    <source>
        <dbReference type="EMBL" id="AUQ93878.1"/>
    </source>
</evidence>
<dbReference type="EMBL" id="CP010714">
    <property type="protein sequence ID" value="AUQ97379.1"/>
    <property type="molecule type" value="Genomic_DNA"/>
</dbReference>
<keyword evidence="3" id="KW-1185">Reference proteome</keyword>
<sequence>MVELHSDPALLSALRKAAALGVPAEQARKQKVSYILGAVSDKSNITKERIQEVLSESEDVPA</sequence>
<geneLocation type="plasmid" evidence="2 3">
    <name>pP66_i</name>
</geneLocation>
<keyword evidence="2" id="KW-0614">Plasmid</keyword>
<protein>
    <submittedName>
        <fullName evidence="2">Uncharacterized protein</fullName>
    </submittedName>
</protein>
<dbReference type="Proteomes" id="UP000236536">
    <property type="component" value="Plasmid pP66_i"/>
</dbReference>
<dbReference type="RefSeq" id="WP_123632431.1">
    <property type="nucleotide sequence ID" value="NZ_CP010705.1"/>
</dbReference>
<accession>A0ABM6RLL2</accession>
<evidence type="ECO:0000313" key="2">
    <source>
        <dbReference type="EMBL" id="AUQ97379.1"/>
    </source>
</evidence>
<gene>
    <name evidence="1" type="ORF">PhaeoP66_01074</name>
    <name evidence="2" type="ORF">PhaeoP66_04653</name>
</gene>
<proteinExistence type="predicted"/>
<reference evidence="2 3" key="2">
    <citation type="journal article" date="2017" name="Int. J. Syst. Evol. Microbiol.">
        <title>Adaptation of Surface-Associated Bacteria to the Open Ocean: A Genomically Distinct Subpopulation of Phaeobacter gallaeciensis Colonizes Pacific Mesozooplankton.</title>
        <authorList>
            <person name="Freese H.M."/>
            <person name="Methner A."/>
            <person name="Overmann J."/>
        </authorList>
    </citation>
    <scope>NUCLEOTIDE SEQUENCE [LARGE SCALE GENOMIC DNA]</scope>
    <source>
        <strain evidence="2 3">P66</strain>
        <plasmid evidence="2 3">pP66_i</plasmid>
    </source>
</reference>
<dbReference type="Proteomes" id="UP000236536">
    <property type="component" value="Chromosome"/>
</dbReference>